<organism evidence="1 2">
    <name type="scientific">Roseiconus nitratireducens</name>
    <dbReference type="NCBI Taxonomy" id="2605748"/>
    <lineage>
        <taxon>Bacteria</taxon>
        <taxon>Pseudomonadati</taxon>
        <taxon>Planctomycetota</taxon>
        <taxon>Planctomycetia</taxon>
        <taxon>Pirellulales</taxon>
        <taxon>Pirellulaceae</taxon>
        <taxon>Roseiconus</taxon>
    </lineage>
</organism>
<evidence type="ECO:0000313" key="1">
    <source>
        <dbReference type="EMBL" id="KAA5536085.1"/>
    </source>
</evidence>
<keyword evidence="2" id="KW-1185">Reference proteome</keyword>
<dbReference type="AlphaFoldDB" id="A0A5M6CSR9"/>
<sequence>MKNRNAALIALAALVLLLGWSAYVVVDAARHRIANSNVSHQMRGDAQSASYPVVLSHSILNSAGEPRIVLLHRLTKPMRPANGPPFKWINRLAINPDGSKLEELRVCGDLVWVHPSGIQFYFTTDDQPLHFSCGDEDSVSSLASPEDLWTTATSLQSHRVGEQ</sequence>
<dbReference type="EMBL" id="VWOX01000039">
    <property type="protein sequence ID" value="KAA5536085.1"/>
    <property type="molecule type" value="Genomic_DNA"/>
</dbReference>
<accession>A0A5M6CSR9</accession>
<evidence type="ECO:0000313" key="2">
    <source>
        <dbReference type="Proteomes" id="UP000324479"/>
    </source>
</evidence>
<reference evidence="1 2" key="1">
    <citation type="submission" date="2019-08" db="EMBL/GenBank/DDBJ databases">
        <authorList>
            <person name="Dhanesh K."/>
            <person name="Kumar G."/>
            <person name="Sasikala C."/>
            <person name="Venkata Ramana C."/>
        </authorList>
    </citation>
    <scope>NUCLEOTIDE SEQUENCE [LARGE SCALE GENOMIC DNA]</scope>
    <source>
        <strain evidence="1 2">JC645</strain>
    </source>
</reference>
<dbReference type="Proteomes" id="UP000324479">
    <property type="component" value="Unassembled WGS sequence"/>
</dbReference>
<protein>
    <submittedName>
        <fullName evidence="1">Uncharacterized protein</fullName>
    </submittedName>
</protein>
<dbReference type="RefSeq" id="WP_150079975.1">
    <property type="nucleotide sequence ID" value="NZ_VWOX01000039.1"/>
</dbReference>
<gene>
    <name evidence="1" type="ORF">FYK55_28230</name>
</gene>
<name>A0A5M6CSR9_9BACT</name>
<comment type="caution">
    <text evidence="1">The sequence shown here is derived from an EMBL/GenBank/DDBJ whole genome shotgun (WGS) entry which is preliminary data.</text>
</comment>
<proteinExistence type="predicted"/>